<dbReference type="GO" id="GO:0016301">
    <property type="term" value="F:kinase activity"/>
    <property type="evidence" value="ECO:0007669"/>
    <property type="project" value="UniProtKB-KW"/>
</dbReference>
<dbReference type="FunFam" id="6.10.250.3410:FF:000001">
    <property type="entry name" value="Protein DBF4 homolog A"/>
    <property type="match status" value="1"/>
</dbReference>
<dbReference type="GO" id="GO:0043539">
    <property type="term" value="F:protein serine/threonine kinase activator activity"/>
    <property type="evidence" value="ECO:0007669"/>
    <property type="project" value="TreeGrafter"/>
</dbReference>
<dbReference type="InterPro" id="IPR006572">
    <property type="entry name" value="Znf_DBF"/>
</dbReference>
<keyword evidence="7" id="KW-0808">Transferase</keyword>
<dbReference type="InterPro" id="IPR038545">
    <property type="entry name" value="Znf_DBF_sf"/>
</dbReference>
<evidence type="ECO:0000313" key="7">
    <source>
        <dbReference type="EMBL" id="AEY62009.1"/>
    </source>
</evidence>
<dbReference type="PANTHER" id="PTHR15375">
    <property type="entry name" value="ACTIVATOR OF S-PHASE KINASE-RELATED"/>
    <property type="match status" value="1"/>
</dbReference>
<dbReference type="GO" id="GO:0003676">
    <property type="term" value="F:nucleic acid binding"/>
    <property type="evidence" value="ECO:0007669"/>
    <property type="project" value="InterPro"/>
</dbReference>
<evidence type="ECO:0000259" key="6">
    <source>
        <dbReference type="PROSITE" id="PS51265"/>
    </source>
</evidence>
<dbReference type="InterPro" id="IPR051590">
    <property type="entry name" value="Replication_Regulatory_Kinase"/>
</dbReference>
<dbReference type="SMART" id="SM00586">
    <property type="entry name" value="ZnF_DBF"/>
    <property type="match status" value="1"/>
</dbReference>
<name>V9IMW0_APICE</name>
<keyword evidence="1" id="KW-0479">Metal-binding</keyword>
<evidence type="ECO:0000256" key="2">
    <source>
        <dbReference type="ARBA" id="ARBA00022771"/>
    </source>
</evidence>
<organism evidence="7">
    <name type="scientific">Apis cerana</name>
    <name type="common">Indian honeybee</name>
    <dbReference type="NCBI Taxonomy" id="7461"/>
    <lineage>
        <taxon>Eukaryota</taxon>
        <taxon>Metazoa</taxon>
        <taxon>Ecdysozoa</taxon>
        <taxon>Arthropoda</taxon>
        <taxon>Hexapoda</taxon>
        <taxon>Insecta</taxon>
        <taxon>Pterygota</taxon>
        <taxon>Neoptera</taxon>
        <taxon>Endopterygota</taxon>
        <taxon>Hymenoptera</taxon>
        <taxon>Apocrita</taxon>
        <taxon>Aculeata</taxon>
        <taxon>Apoidea</taxon>
        <taxon>Anthophila</taxon>
        <taxon>Apidae</taxon>
        <taxon>Apis</taxon>
    </lineage>
</organism>
<feature type="coiled-coil region" evidence="5">
    <location>
        <begin position="109"/>
        <end position="136"/>
    </location>
</feature>
<dbReference type="GO" id="GO:1901987">
    <property type="term" value="P:regulation of cell cycle phase transition"/>
    <property type="evidence" value="ECO:0007669"/>
    <property type="project" value="TreeGrafter"/>
</dbReference>
<dbReference type="PROSITE" id="PS51265">
    <property type="entry name" value="ZF_DBF4"/>
    <property type="match status" value="1"/>
</dbReference>
<protein>
    <submittedName>
        <fullName evidence="7">Activator of S phase kinase</fullName>
    </submittedName>
</protein>
<feature type="domain" description="DBF4-type" evidence="6">
    <location>
        <begin position="155"/>
        <end position="204"/>
    </location>
</feature>
<accession>V9IMW0</accession>
<dbReference type="AlphaFoldDB" id="V9IMW0"/>
<gene>
    <name evidence="7" type="ORF">ACCB14956</name>
</gene>
<sequence length="383" mass="44891">MLERALIQPQQCSVDPLYNAQNWGIPIWAIDKLQAWLDKIYTSIKDTNHLKQLRHSNQQSSVKDIKVRHLKGSYLKFESFQRNSRPVFVELPVWPTLNFHGDPGSCPFNTKRREKLEKLEKEIKENREDIQTINQEEGKEMTRRPRTTARTRRTEQLASGYCEICRIRYRDLTKHVQSDQHLNFVRNDDNFLSLDKLINAGANVEAFLKLNRGKNVEKDCNLFSNGDRNLHDTVLPEGKINRNAKSLGDFDVGDIKMVQRNGTRRNLSLKLNSSHNLRTRTKHESGHLLRSKGSPWHEAEKTEKFYDEFEGFTIKKRAKGTIWIEEDDPEDKYIEEHELKESKQNEYKIKTFSAELEEKCCDKKIMICVTNLKILIIKTHKGQ</sequence>
<dbReference type="Pfam" id="PF07535">
    <property type="entry name" value="zf-DBF"/>
    <property type="match status" value="1"/>
</dbReference>
<dbReference type="PANTHER" id="PTHR15375:SF26">
    <property type="entry name" value="PROTEIN CHIFFON"/>
    <property type="match status" value="1"/>
</dbReference>
<evidence type="ECO:0000256" key="4">
    <source>
        <dbReference type="PROSITE-ProRule" id="PRU00600"/>
    </source>
</evidence>
<proteinExistence type="evidence at transcript level"/>
<reference evidence="7" key="1">
    <citation type="submission" date="2011-11" db="EMBL/GenBank/DDBJ databases">
        <title>Decoding the brain transcriptome of the Eastern honeybee (Apis cerana) based on pyrosequencing.</title>
        <authorList>
            <person name="Sun L."/>
            <person name="Zheng H."/>
            <person name="Wang Y."/>
            <person name="Xie X."/>
            <person name="Zhu Y."/>
            <person name="Gu W."/>
            <person name="Wang S."/>
        </authorList>
    </citation>
    <scope>NUCLEOTIDE SEQUENCE</scope>
    <source>
        <tissue evidence="7">Brain</tissue>
    </source>
</reference>
<keyword evidence="2 4" id="KW-0863">Zinc-finger</keyword>
<evidence type="ECO:0000256" key="1">
    <source>
        <dbReference type="ARBA" id="ARBA00022723"/>
    </source>
</evidence>
<keyword evidence="3" id="KW-0862">Zinc</keyword>
<keyword evidence="7" id="KW-0418">Kinase</keyword>
<dbReference type="GO" id="GO:0008270">
    <property type="term" value="F:zinc ion binding"/>
    <property type="evidence" value="ECO:0007669"/>
    <property type="project" value="UniProtKB-KW"/>
</dbReference>
<dbReference type="GO" id="GO:0031431">
    <property type="term" value="C:Dbf4-dependent protein kinase complex"/>
    <property type="evidence" value="ECO:0007669"/>
    <property type="project" value="TreeGrafter"/>
</dbReference>
<evidence type="ECO:0000256" key="3">
    <source>
        <dbReference type="ARBA" id="ARBA00022833"/>
    </source>
</evidence>
<dbReference type="Gene3D" id="6.10.250.3410">
    <property type="entry name" value="DBF zinc finger"/>
    <property type="match status" value="1"/>
</dbReference>
<evidence type="ECO:0000256" key="5">
    <source>
        <dbReference type="SAM" id="Coils"/>
    </source>
</evidence>
<keyword evidence="5" id="KW-0175">Coiled coil</keyword>
<dbReference type="EMBL" id="JR053735">
    <property type="protein sequence ID" value="AEY62009.1"/>
    <property type="molecule type" value="mRNA"/>
</dbReference>
<dbReference type="GO" id="GO:0010571">
    <property type="term" value="P:positive regulation of nuclear cell cycle DNA replication"/>
    <property type="evidence" value="ECO:0007669"/>
    <property type="project" value="TreeGrafter"/>
</dbReference>